<keyword evidence="5" id="KW-0653">Protein transport</keyword>
<feature type="transmembrane region" description="Helical" evidence="10">
    <location>
        <begin position="6"/>
        <end position="22"/>
    </location>
</feature>
<evidence type="ECO:0000256" key="3">
    <source>
        <dbReference type="ARBA" id="ARBA00022475"/>
    </source>
</evidence>
<dbReference type="PANTHER" id="PTHR33162:SF1">
    <property type="entry name" value="SEC-INDEPENDENT PROTEIN TRANSLOCASE PROTEIN TATA, CHLOROPLASTIC"/>
    <property type="match status" value="1"/>
</dbReference>
<gene>
    <name evidence="11" type="ORF">MGWOODY_Hyp1273</name>
</gene>
<evidence type="ECO:0000256" key="8">
    <source>
        <dbReference type="ARBA" id="ARBA00023136"/>
    </source>
</evidence>
<evidence type="ECO:0000256" key="9">
    <source>
        <dbReference type="SAM" id="MobiDB-lite"/>
    </source>
</evidence>
<evidence type="ECO:0000256" key="7">
    <source>
        <dbReference type="ARBA" id="ARBA00023010"/>
    </source>
</evidence>
<dbReference type="PANTHER" id="PTHR33162">
    <property type="entry name" value="SEC-INDEPENDENT PROTEIN TRANSLOCASE PROTEIN TATA, CHLOROPLASTIC"/>
    <property type="match status" value="1"/>
</dbReference>
<keyword evidence="7" id="KW-0811">Translocation</keyword>
<dbReference type="NCBIfam" id="TIGR01410">
    <property type="entry name" value="tatB"/>
    <property type="match status" value="1"/>
</dbReference>
<dbReference type="InterPro" id="IPR018448">
    <property type="entry name" value="TatB"/>
</dbReference>
<dbReference type="EMBL" id="CZQD01000002">
    <property type="protein sequence ID" value="CUS55559.1"/>
    <property type="molecule type" value="Genomic_DNA"/>
</dbReference>
<keyword evidence="8 10" id="KW-0472">Membrane</keyword>
<evidence type="ECO:0000256" key="4">
    <source>
        <dbReference type="ARBA" id="ARBA00022692"/>
    </source>
</evidence>
<comment type="subcellular location">
    <subcellularLocation>
        <location evidence="1">Membrane</location>
        <topology evidence="1">Single-pass membrane protein</topology>
    </subcellularLocation>
</comment>
<evidence type="ECO:0000256" key="2">
    <source>
        <dbReference type="ARBA" id="ARBA00022448"/>
    </source>
</evidence>
<dbReference type="GO" id="GO:0008320">
    <property type="term" value="F:protein transmembrane transporter activity"/>
    <property type="evidence" value="ECO:0007669"/>
    <property type="project" value="InterPro"/>
</dbReference>
<keyword evidence="2" id="KW-0813">Transport</keyword>
<evidence type="ECO:0000256" key="5">
    <source>
        <dbReference type="ARBA" id="ARBA00022927"/>
    </source>
</evidence>
<protein>
    <submittedName>
        <fullName evidence="11">Twin-arginine translocation protein TatB</fullName>
    </submittedName>
</protein>
<evidence type="ECO:0000313" key="11">
    <source>
        <dbReference type="EMBL" id="CUS55559.1"/>
    </source>
</evidence>
<organism evidence="11">
    <name type="scientific">hydrothermal vent metagenome</name>
    <dbReference type="NCBI Taxonomy" id="652676"/>
    <lineage>
        <taxon>unclassified sequences</taxon>
        <taxon>metagenomes</taxon>
        <taxon>ecological metagenomes</taxon>
    </lineage>
</organism>
<keyword evidence="6 10" id="KW-1133">Transmembrane helix</keyword>
<feature type="region of interest" description="Disordered" evidence="9">
    <location>
        <begin position="92"/>
        <end position="151"/>
    </location>
</feature>
<evidence type="ECO:0000256" key="10">
    <source>
        <dbReference type="SAM" id="Phobius"/>
    </source>
</evidence>
<evidence type="ECO:0000256" key="6">
    <source>
        <dbReference type="ARBA" id="ARBA00022989"/>
    </source>
</evidence>
<dbReference type="HAMAP" id="MF_00237">
    <property type="entry name" value="TatB"/>
    <property type="match status" value="1"/>
</dbReference>
<dbReference type="GO" id="GO:0016020">
    <property type="term" value="C:membrane"/>
    <property type="evidence" value="ECO:0007669"/>
    <property type="project" value="UniProtKB-SubCell"/>
</dbReference>
<reference evidence="11" key="1">
    <citation type="submission" date="2015-10" db="EMBL/GenBank/DDBJ databases">
        <authorList>
            <person name="Gilbert D.G."/>
        </authorList>
    </citation>
    <scope>NUCLEOTIDE SEQUENCE</scope>
</reference>
<accession>A0A160TZZ0</accession>
<evidence type="ECO:0000256" key="1">
    <source>
        <dbReference type="ARBA" id="ARBA00004167"/>
    </source>
</evidence>
<sequence length="166" mass="18098">MLPGIGFSELLLLGLAALIIVGPKDLPMMMRRVGQFVGKGRAMAREFQAAFEDIARQSELDELRKEIEDLKKDNTMQKAQDDLAAFEADVNSAVMEKSPPPKPAAPEADAAPEPKSEPTAPPATPKTGDDAAPTCRRRMNSQTSPMMKSRRAGLRCWSIWSSCARA</sequence>
<proteinExistence type="inferred from homology"/>
<dbReference type="Gene3D" id="1.20.5.3310">
    <property type="match status" value="1"/>
</dbReference>
<dbReference type="AlphaFoldDB" id="A0A160TZZ0"/>
<keyword evidence="3" id="KW-1003">Cell membrane</keyword>
<dbReference type="PRINTS" id="PR01506">
    <property type="entry name" value="TATBPROTEIN"/>
</dbReference>
<dbReference type="InterPro" id="IPR003369">
    <property type="entry name" value="TatA/B/E"/>
</dbReference>
<dbReference type="GO" id="GO:0043953">
    <property type="term" value="P:protein transport by the Tat complex"/>
    <property type="evidence" value="ECO:0007669"/>
    <property type="project" value="InterPro"/>
</dbReference>
<dbReference type="Pfam" id="PF02416">
    <property type="entry name" value="TatA_B_E"/>
    <property type="match status" value="1"/>
</dbReference>
<keyword evidence="4 10" id="KW-0812">Transmembrane</keyword>
<name>A0A160TZZ0_9ZZZZ</name>